<feature type="region of interest" description="Disordered" evidence="1">
    <location>
        <begin position="1"/>
        <end position="25"/>
    </location>
</feature>
<evidence type="ECO:0000313" key="4">
    <source>
        <dbReference type="Proteomes" id="UP000005442"/>
    </source>
</evidence>
<dbReference type="RefSeq" id="WP_014209309.1">
    <property type="nucleotide sequence ID" value="NC_016604.1"/>
</dbReference>
<dbReference type="EMBL" id="CP003169">
    <property type="protein sequence ID" value="AEV71494.1"/>
    <property type="molecule type" value="Genomic_DNA"/>
</dbReference>
<dbReference type="Proteomes" id="UP000005442">
    <property type="component" value="Chromosome"/>
</dbReference>
<evidence type="ECO:0000256" key="2">
    <source>
        <dbReference type="SAM" id="Phobius"/>
    </source>
</evidence>
<feature type="transmembrane region" description="Helical" evidence="2">
    <location>
        <begin position="72"/>
        <end position="93"/>
    </location>
</feature>
<keyword evidence="2" id="KW-0472">Membrane</keyword>
<dbReference type="eggNOG" id="ENOG5031X08">
    <property type="taxonomic scope" value="Bacteria"/>
</dbReference>
<organism evidence="3 4">
    <name type="scientific">Mycolicibacterium rhodesiae (strain NBB3)</name>
    <name type="common">Mycobacterium rhodesiae</name>
    <dbReference type="NCBI Taxonomy" id="710685"/>
    <lineage>
        <taxon>Bacteria</taxon>
        <taxon>Bacillati</taxon>
        <taxon>Actinomycetota</taxon>
        <taxon>Actinomycetes</taxon>
        <taxon>Mycobacteriales</taxon>
        <taxon>Mycobacteriaceae</taxon>
        <taxon>Mycolicibacterium</taxon>
    </lineage>
</organism>
<evidence type="ECO:0008006" key="5">
    <source>
        <dbReference type="Google" id="ProtNLM"/>
    </source>
</evidence>
<dbReference type="KEGG" id="mrh:MycrhN_0863"/>
<proteinExistence type="predicted"/>
<keyword evidence="4" id="KW-1185">Reference proteome</keyword>
<protein>
    <recommendedName>
        <fullName evidence="5">Transmembrane protein</fullName>
    </recommendedName>
</protein>
<dbReference type="AlphaFoldDB" id="G8RRQ3"/>
<dbReference type="STRING" id="710685.MycrhN_0863"/>
<evidence type="ECO:0000313" key="3">
    <source>
        <dbReference type="EMBL" id="AEV71494.1"/>
    </source>
</evidence>
<feature type="transmembrane region" description="Helical" evidence="2">
    <location>
        <begin position="39"/>
        <end position="60"/>
    </location>
</feature>
<dbReference type="PATRIC" id="fig|710685.3.peg.870"/>
<evidence type="ECO:0000256" key="1">
    <source>
        <dbReference type="SAM" id="MobiDB-lite"/>
    </source>
</evidence>
<reference evidence="3 4" key="1">
    <citation type="submission" date="2011-12" db="EMBL/GenBank/DDBJ databases">
        <title>Complete sequence of Mycobacterium rhodesiae NBB3.</title>
        <authorList>
            <consortium name="US DOE Joint Genome Institute"/>
            <person name="Lucas S."/>
            <person name="Han J."/>
            <person name="Lapidus A."/>
            <person name="Cheng J.-F."/>
            <person name="Goodwin L."/>
            <person name="Pitluck S."/>
            <person name="Peters L."/>
            <person name="Mikhailova N."/>
            <person name="Gu W."/>
            <person name="Detter J.C."/>
            <person name="Han C."/>
            <person name="Tapia R."/>
            <person name="Land M."/>
            <person name="Hauser L."/>
            <person name="Kyrpides N."/>
            <person name="Ivanova N."/>
            <person name="Pagani I."/>
            <person name="Mattes T."/>
            <person name="Holmes A."/>
            <person name="Rutledge P."/>
            <person name="Paulsen I."/>
            <person name="Coleman N."/>
            <person name="Woyke T."/>
        </authorList>
    </citation>
    <scope>NUCLEOTIDE SEQUENCE [LARGE SCALE GENOMIC DNA]</scope>
    <source>
        <strain evidence="3 4">NBB3</strain>
    </source>
</reference>
<name>G8RRQ3_MYCRN</name>
<keyword evidence="2" id="KW-0812">Transmembrane</keyword>
<keyword evidence="2" id="KW-1133">Transmembrane helix</keyword>
<accession>G8RRQ3</accession>
<gene>
    <name evidence="3" type="ordered locus">MycrhN_0863</name>
</gene>
<dbReference type="HOGENOM" id="CLU_173989_0_0_11"/>
<sequence length="109" mass="11032">MTSAAPDPAVTASVDEDLDGPGVGRPVVLEPTPPGMWRALLGTAVGVLAPLLGFLVGGSFGAGTVGDSVDPMFISLFIGIVIGGIGVLVALSGGARLWRYFHRQDAVES</sequence>